<dbReference type="InterPro" id="IPR029063">
    <property type="entry name" value="SAM-dependent_MTases_sf"/>
</dbReference>
<evidence type="ECO:0000256" key="5">
    <source>
        <dbReference type="ARBA" id="ARBA00048957"/>
    </source>
</evidence>
<evidence type="ECO:0000313" key="8">
    <source>
        <dbReference type="Proteomes" id="UP000320475"/>
    </source>
</evidence>
<evidence type="ECO:0000256" key="3">
    <source>
        <dbReference type="ARBA" id="ARBA00022679"/>
    </source>
</evidence>
<dbReference type="OrthoDB" id="10262526at2759"/>
<comment type="catalytic activity">
    <reaction evidence="5">
        <text>an adenosine in mRNA + S-adenosyl-L-methionine = an N(6)-methyladenosine in mRNA + S-adenosyl-L-homocysteine + H(+)</text>
        <dbReference type="Rhea" id="RHEA:55584"/>
        <dbReference type="Rhea" id="RHEA-COMP:12414"/>
        <dbReference type="Rhea" id="RHEA-COMP:12417"/>
        <dbReference type="ChEBI" id="CHEBI:15378"/>
        <dbReference type="ChEBI" id="CHEBI:57856"/>
        <dbReference type="ChEBI" id="CHEBI:59789"/>
        <dbReference type="ChEBI" id="CHEBI:74411"/>
        <dbReference type="ChEBI" id="CHEBI:74449"/>
        <dbReference type="EC" id="2.1.1.348"/>
    </reaction>
</comment>
<gene>
    <name evidence="7" type="ORF">SeLEV6574_g05297</name>
</gene>
<dbReference type="PANTHER" id="PTHR12829:SF7">
    <property type="entry name" value="N6-ADENOSINE-METHYLTRANSFERASE CATALYTIC SUBUNIT"/>
    <property type="match status" value="1"/>
</dbReference>
<dbReference type="AlphaFoldDB" id="A0A507CV79"/>
<evidence type="ECO:0000256" key="4">
    <source>
        <dbReference type="ARBA" id="ARBA00022691"/>
    </source>
</evidence>
<dbReference type="GO" id="GO:0032259">
    <property type="term" value="P:methylation"/>
    <property type="evidence" value="ECO:0007669"/>
    <property type="project" value="UniProtKB-KW"/>
</dbReference>
<evidence type="ECO:0000256" key="2">
    <source>
        <dbReference type="ARBA" id="ARBA00022603"/>
    </source>
</evidence>
<name>A0A507CV79_9FUNG</name>
<reference evidence="7 8" key="1">
    <citation type="journal article" date="2019" name="Sci. Rep.">
        <title>Comparative genomics of chytrid fungi reveal insights into the obligate biotrophic and pathogenic lifestyle of Synchytrium endobioticum.</title>
        <authorList>
            <person name="van de Vossenberg B.T.L.H."/>
            <person name="Warris S."/>
            <person name="Nguyen H.D.T."/>
            <person name="van Gent-Pelzer M.P.E."/>
            <person name="Joly D.L."/>
            <person name="van de Geest H.C."/>
            <person name="Bonants P.J.M."/>
            <person name="Smith D.S."/>
            <person name="Levesque C.A."/>
            <person name="van der Lee T.A.J."/>
        </authorList>
    </citation>
    <scope>NUCLEOTIDE SEQUENCE [LARGE SCALE GENOMIC DNA]</scope>
    <source>
        <strain evidence="7 8">LEV6574</strain>
    </source>
</reference>
<dbReference type="PROSITE" id="PS51143">
    <property type="entry name" value="MT_A70"/>
    <property type="match status" value="1"/>
</dbReference>
<keyword evidence="3" id="KW-0808">Transferase</keyword>
<dbReference type="GO" id="GO:0001734">
    <property type="term" value="F:mRNA m(6)A methyltransferase activity"/>
    <property type="evidence" value="ECO:0007669"/>
    <property type="project" value="UniProtKB-EC"/>
</dbReference>
<dbReference type="EC" id="2.1.1.348" evidence="1"/>
<dbReference type="PANTHER" id="PTHR12829">
    <property type="entry name" value="N6-ADENOSINE-METHYLTRANSFERASE"/>
    <property type="match status" value="1"/>
</dbReference>
<accession>A0A507CV79</accession>
<dbReference type="GO" id="GO:0036396">
    <property type="term" value="C:RNA N6-methyladenosine methyltransferase complex"/>
    <property type="evidence" value="ECO:0007669"/>
    <property type="project" value="TreeGrafter"/>
</dbReference>
<dbReference type="Pfam" id="PF05063">
    <property type="entry name" value="MT-A70"/>
    <property type="match status" value="1"/>
</dbReference>
<protein>
    <recommendedName>
        <fullName evidence="1">mRNA m(6)A methyltransferase</fullName>
        <ecNumber evidence="1">2.1.1.348</ecNumber>
    </recommendedName>
</protein>
<keyword evidence="4" id="KW-0949">S-adenosyl-L-methionine</keyword>
<dbReference type="SUPFAM" id="SSF53335">
    <property type="entry name" value="S-adenosyl-L-methionine-dependent methyltransferases"/>
    <property type="match status" value="1"/>
</dbReference>
<evidence type="ECO:0000313" key="7">
    <source>
        <dbReference type="EMBL" id="TPX43018.1"/>
    </source>
</evidence>
<dbReference type="VEuPathDB" id="FungiDB:SeMB42_g06354"/>
<comment type="caution">
    <text evidence="7">The sequence shown here is derived from an EMBL/GenBank/DDBJ whole genome shotgun (WGS) entry which is preliminary data.</text>
</comment>
<organism evidence="7 8">
    <name type="scientific">Synchytrium endobioticum</name>
    <dbReference type="NCBI Taxonomy" id="286115"/>
    <lineage>
        <taxon>Eukaryota</taxon>
        <taxon>Fungi</taxon>
        <taxon>Fungi incertae sedis</taxon>
        <taxon>Chytridiomycota</taxon>
        <taxon>Chytridiomycota incertae sedis</taxon>
        <taxon>Chytridiomycetes</taxon>
        <taxon>Synchytriales</taxon>
        <taxon>Synchytriaceae</taxon>
        <taxon>Synchytrium</taxon>
    </lineage>
</organism>
<dbReference type="GO" id="GO:0005634">
    <property type="term" value="C:nucleus"/>
    <property type="evidence" value="ECO:0007669"/>
    <property type="project" value="TreeGrafter"/>
</dbReference>
<evidence type="ECO:0000256" key="1">
    <source>
        <dbReference type="ARBA" id="ARBA00012160"/>
    </source>
</evidence>
<dbReference type="EMBL" id="QEAM01000243">
    <property type="protein sequence ID" value="TPX43018.1"/>
    <property type="molecule type" value="Genomic_DNA"/>
</dbReference>
<dbReference type="InterPro" id="IPR007757">
    <property type="entry name" value="MT-A70-like"/>
</dbReference>
<proteinExistence type="inferred from homology"/>
<sequence>MSIQTSEPTAYGISCSIPSDPPLALQAPMNPRCLRDYALEASRLSALLASRRARLHADIQHKWATKRLGDLETIPSAQPLISADTRHGLPPLHGATHHHEELDKNLNWLLASLAASRSTEWSLLPMTVPYFIDMLRHQFPDAAYIRFPQCDDLIIKALSLLESRNLIRLDELKLHADDREETLVIIDIGRPSGHVKPLPSLKSRHDEILTATYSAYILKLDIWAGATSVLQEVEDLITKQSFKEKQVVHIWGEIDGMLARPSAKSQLVNEKFKNKEDVLYREFCEWGLRADCRKRHSANHFCTKLHFRRIMLPQTDIKLGDCSYLNTCHHMDTCKFVHYEFDENVRGDIERPLPVLDVGNPLPAQWINCDVRRLDYTILGKFSVIMADPPWDIHMQLPYGTMTDEEMKSMPISVLQDEGYIFLWVTGRAIELGRECLITWGYDRVDELIWVKTNQIQKLIRTGRTGHWFNHSKEHCIIGVKRRSDGVRGDMRNGKQFNVGIDTDVLVAEVRETSWKPDEIYGLIDRLSPGTRKLEIFGRQHNTRDGWMTLGNQLDGVRIVEPDVLERYSAAYPNRQV</sequence>
<dbReference type="Proteomes" id="UP000320475">
    <property type="component" value="Unassembled WGS sequence"/>
</dbReference>
<evidence type="ECO:0000256" key="6">
    <source>
        <dbReference type="PROSITE-ProRule" id="PRU00489"/>
    </source>
</evidence>
<comment type="similarity">
    <text evidence="6">Belongs to the MT-A70-like family.</text>
</comment>
<keyword evidence="2" id="KW-0489">Methyltransferase</keyword>